<comment type="caution">
    <text evidence="2">Lacks conserved residue(s) required for the propagation of feature annotation.</text>
</comment>
<dbReference type="PANTHER" id="PTHR45566:SF1">
    <property type="entry name" value="HTH-TYPE TRANSCRIPTIONAL REGULATOR YHJB-RELATED"/>
    <property type="match status" value="1"/>
</dbReference>
<feature type="domain" description="Response regulatory" evidence="4">
    <location>
        <begin position="12"/>
        <end position="129"/>
    </location>
</feature>
<dbReference type="GO" id="GO:0000160">
    <property type="term" value="P:phosphorelay signal transduction system"/>
    <property type="evidence" value="ECO:0007669"/>
    <property type="project" value="InterPro"/>
</dbReference>
<evidence type="ECO:0000259" key="3">
    <source>
        <dbReference type="PROSITE" id="PS50043"/>
    </source>
</evidence>
<dbReference type="PRINTS" id="PR00038">
    <property type="entry name" value="HTHLUXR"/>
</dbReference>
<dbReference type="InterPro" id="IPR011006">
    <property type="entry name" value="CheY-like_superfamily"/>
</dbReference>
<dbReference type="EMBL" id="QGDT01000014">
    <property type="protein sequence ID" value="PWJ55326.1"/>
    <property type="molecule type" value="Genomic_DNA"/>
</dbReference>
<dbReference type="PROSITE" id="PS50110">
    <property type="entry name" value="RESPONSE_REGULATORY"/>
    <property type="match status" value="1"/>
</dbReference>
<keyword evidence="1 5" id="KW-0238">DNA-binding</keyword>
<gene>
    <name evidence="5" type="ORF">CLV98_11495</name>
</gene>
<reference evidence="5 6" key="1">
    <citation type="submission" date="2018-03" db="EMBL/GenBank/DDBJ databases">
        <title>Genomic Encyclopedia of Archaeal and Bacterial Type Strains, Phase II (KMG-II): from individual species to whole genera.</title>
        <authorList>
            <person name="Goeker M."/>
        </authorList>
    </citation>
    <scope>NUCLEOTIDE SEQUENCE [LARGE SCALE GENOMIC DNA]</scope>
    <source>
        <strain evidence="5 6">DSM 100346</strain>
    </source>
</reference>
<evidence type="ECO:0000259" key="4">
    <source>
        <dbReference type="PROSITE" id="PS50110"/>
    </source>
</evidence>
<dbReference type="InterPro" id="IPR000792">
    <property type="entry name" value="Tscrpt_reg_LuxR_C"/>
</dbReference>
<dbReference type="PANTHER" id="PTHR45566">
    <property type="entry name" value="HTH-TYPE TRANSCRIPTIONAL REGULATOR YHJB-RELATED"/>
    <property type="match status" value="1"/>
</dbReference>
<comment type="caution">
    <text evidence="5">The sequence shown here is derived from an EMBL/GenBank/DDBJ whole genome shotgun (WGS) entry which is preliminary data.</text>
</comment>
<evidence type="ECO:0000256" key="2">
    <source>
        <dbReference type="PROSITE-ProRule" id="PRU00169"/>
    </source>
</evidence>
<dbReference type="InterPro" id="IPR051015">
    <property type="entry name" value="EvgA-like"/>
</dbReference>
<proteinExistence type="predicted"/>
<dbReference type="AlphaFoldDB" id="A0A316AC20"/>
<dbReference type="PROSITE" id="PS50043">
    <property type="entry name" value="HTH_LUXR_2"/>
    <property type="match status" value="1"/>
</dbReference>
<dbReference type="GO" id="GO:0003677">
    <property type="term" value="F:DNA binding"/>
    <property type="evidence" value="ECO:0007669"/>
    <property type="project" value="UniProtKB-KW"/>
</dbReference>
<evidence type="ECO:0000313" key="6">
    <source>
        <dbReference type="Proteomes" id="UP000245880"/>
    </source>
</evidence>
<sequence length="217" mass="24752">MTEVLSHHNIKVIAIIDSRPMFREGVKASLMCLHGSFEILESKTCQELEMLYPGIYPDIILMAGQGISDLEIFSTCSQLMQYCPSSRVVIYDNNRSKDFIILCLKNRVRGFLYESFHQKDLEACLTALAKGIPYVNSDLAYLLIIEDLERQKRLKKLFTKMEAEVATHLISGLSTSQIAKELNRRSSTISTTKSNIFRKAKVHNIIDLARVLVSKRY</sequence>
<organism evidence="5 6">
    <name type="scientific">Dyadobacter jejuensis</name>
    <dbReference type="NCBI Taxonomy" id="1082580"/>
    <lineage>
        <taxon>Bacteria</taxon>
        <taxon>Pseudomonadati</taxon>
        <taxon>Bacteroidota</taxon>
        <taxon>Cytophagia</taxon>
        <taxon>Cytophagales</taxon>
        <taxon>Spirosomataceae</taxon>
        <taxon>Dyadobacter</taxon>
    </lineage>
</organism>
<protein>
    <submittedName>
        <fullName evidence="5">DNA-binding NarL/FixJ family response regulator</fullName>
    </submittedName>
</protein>
<dbReference type="Proteomes" id="UP000245880">
    <property type="component" value="Unassembled WGS sequence"/>
</dbReference>
<dbReference type="GO" id="GO:0006355">
    <property type="term" value="P:regulation of DNA-templated transcription"/>
    <property type="evidence" value="ECO:0007669"/>
    <property type="project" value="InterPro"/>
</dbReference>
<dbReference type="SUPFAM" id="SSF46894">
    <property type="entry name" value="C-terminal effector domain of the bipartite response regulators"/>
    <property type="match status" value="1"/>
</dbReference>
<dbReference type="InterPro" id="IPR001789">
    <property type="entry name" value="Sig_transdc_resp-reg_receiver"/>
</dbReference>
<evidence type="ECO:0000313" key="5">
    <source>
        <dbReference type="EMBL" id="PWJ55326.1"/>
    </source>
</evidence>
<dbReference type="RefSeq" id="WP_109677302.1">
    <property type="nucleotide sequence ID" value="NZ_QGDT01000014.1"/>
</dbReference>
<dbReference type="Pfam" id="PF00196">
    <property type="entry name" value="GerE"/>
    <property type="match status" value="1"/>
</dbReference>
<dbReference type="Gene3D" id="3.40.50.2300">
    <property type="match status" value="1"/>
</dbReference>
<dbReference type="SUPFAM" id="SSF52172">
    <property type="entry name" value="CheY-like"/>
    <property type="match status" value="1"/>
</dbReference>
<dbReference type="OrthoDB" id="961505at2"/>
<evidence type="ECO:0000256" key="1">
    <source>
        <dbReference type="ARBA" id="ARBA00023125"/>
    </source>
</evidence>
<feature type="domain" description="HTH luxR-type" evidence="3">
    <location>
        <begin position="151"/>
        <end position="216"/>
    </location>
</feature>
<name>A0A316AC20_9BACT</name>
<dbReference type="SMART" id="SM00421">
    <property type="entry name" value="HTH_LUXR"/>
    <property type="match status" value="1"/>
</dbReference>
<dbReference type="InterPro" id="IPR016032">
    <property type="entry name" value="Sig_transdc_resp-reg_C-effctor"/>
</dbReference>
<keyword evidence="6" id="KW-1185">Reference proteome</keyword>
<accession>A0A316AC20</accession>